<keyword evidence="3" id="KW-1185">Reference proteome</keyword>
<reference evidence="2" key="1">
    <citation type="journal article" date="2021" name="Nat. Commun.">
        <title>Genetic determinants of endophytism in the Arabidopsis root mycobiome.</title>
        <authorList>
            <person name="Mesny F."/>
            <person name="Miyauchi S."/>
            <person name="Thiergart T."/>
            <person name="Pickel B."/>
            <person name="Atanasova L."/>
            <person name="Karlsson M."/>
            <person name="Huettel B."/>
            <person name="Barry K.W."/>
            <person name="Haridas S."/>
            <person name="Chen C."/>
            <person name="Bauer D."/>
            <person name="Andreopoulos W."/>
            <person name="Pangilinan J."/>
            <person name="LaButti K."/>
            <person name="Riley R."/>
            <person name="Lipzen A."/>
            <person name="Clum A."/>
            <person name="Drula E."/>
            <person name="Henrissat B."/>
            <person name="Kohler A."/>
            <person name="Grigoriev I.V."/>
            <person name="Martin F.M."/>
            <person name="Hacquard S."/>
        </authorList>
    </citation>
    <scope>NUCLEOTIDE SEQUENCE</scope>
    <source>
        <strain evidence="2">MPI-CAGE-AT-0147</strain>
    </source>
</reference>
<sequence length="194" mass="21309">MGGWKDQEWRIKPIVKPSSVSIRGQYDEMSDHTHPTSRGNNVSSLLNDKDSTIPLVMRLSIAPPEPEMSDDKIESFNVVEDGKQYVFGGELTPNFSGVAVMSGMAWTPRAASREESWKDMPELWRGVGKREKPAFDPTQVASMWAAKMEFQGGQVTGARPSKLPGRFENMVPSVNPTVTTALSSDPGVRHCSAA</sequence>
<proteinExistence type="predicted"/>
<evidence type="ECO:0000313" key="3">
    <source>
        <dbReference type="Proteomes" id="UP000738349"/>
    </source>
</evidence>
<dbReference type="OrthoDB" id="5352492at2759"/>
<feature type="compositionally biased region" description="Basic and acidic residues" evidence="1">
    <location>
        <begin position="25"/>
        <end position="34"/>
    </location>
</feature>
<organism evidence="2 3">
    <name type="scientific">Dactylonectria macrodidyma</name>
    <dbReference type="NCBI Taxonomy" id="307937"/>
    <lineage>
        <taxon>Eukaryota</taxon>
        <taxon>Fungi</taxon>
        <taxon>Dikarya</taxon>
        <taxon>Ascomycota</taxon>
        <taxon>Pezizomycotina</taxon>
        <taxon>Sordariomycetes</taxon>
        <taxon>Hypocreomycetidae</taxon>
        <taxon>Hypocreales</taxon>
        <taxon>Nectriaceae</taxon>
        <taxon>Dactylonectria</taxon>
    </lineage>
</organism>
<accession>A0A9P9ET72</accession>
<protein>
    <submittedName>
        <fullName evidence="2">Uncharacterized protein</fullName>
    </submittedName>
</protein>
<gene>
    <name evidence="2" type="ORF">EDB81DRAFT_652146</name>
</gene>
<comment type="caution">
    <text evidence="2">The sequence shown here is derived from an EMBL/GenBank/DDBJ whole genome shotgun (WGS) entry which is preliminary data.</text>
</comment>
<name>A0A9P9ET72_9HYPO</name>
<feature type="region of interest" description="Disordered" evidence="1">
    <location>
        <begin position="22"/>
        <end position="47"/>
    </location>
</feature>
<dbReference type="Proteomes" id="UP000738349">
    <property type="component" value="Unassembled WGS sequence"/>
</dbReference>
<dbReference type="AlphaFoldDB" id="A0A9P9ET72"/>
<evidence type="ECO:0000256" key="1">
    <source>
        <dbReference type="SAM" id="MobiDB-lite"/>
    </source>
</evidence>
<dbReference type="EMBL" id="JAGMUV010000009">
    <property type="protein sequence ID" value="KAH7143487.1"/>
    <property type="molecule type" value="Genomic_DNA"/>
</dbReference>
<evidence type="ECO:0000313" key="2">
    <source>
        <dbReference type="EMBL" id="KAH7143487.1"/>
    </source>
</evidence>
<feature type="compositionally biased region" description="Polar residues" evidence="1">
    <location>
        <begin position="36"/>
        <end position="46"/>
    </location>
</feature>